<dbReference type="EMBL" id="LR796402">
    <property type="protein sequence ID" value="CAB4141948.1"/>
    <property type="molecule type" value="Genomic_DNA"/>
</dbReference>
<dbReference type="Pfam" id="PF16510">
    <property type="entry name" value="P22_portal"/>
    <property type="match status" value="1"/>
</dbReference>
<dbReference type="InterPro" id="IPR032427">
    <property type="entry name" value="P22_portal"/>
</dbReference>
<sequence>MDGSVSEGYDPRDILQDALDAYREALDADRDNRDAAYDDLRFLSGEQWEETVKRQRVRDGRPTLTVNRLPQFIRQVTGDIRLNKPAIVVRPVDGGADVKTAALYSGLIRNIESVSDADTAYVQAAEHAVACGMGHFRVTTQYVADDAWEQDIRIEPVRNPFAVVWDPQATKLTREDARYCFVLERVERKAFRARFPNAALSDMDRPVPTEWRDWASRDTVLLAEYWVRKPVTRRLAALPTGEVLDVSDAPPEELAALQMAGARIRDSKGHKICSYLISAGDVLGGPYDWPGKYIPIVPVIGSEIVTGDRVVRHGLVRFAKDPQRMYNYHRSAAVEAIALAPKSPWIATPEQVKNFEEDWARANQDNQAVLLYNPDPAAGGPPQRVAPPPVPAALIQESALSSDDMKATTGIYDAALGARSNETSGRAILARQREGDVGTYHYIDNLAKALSHCGRILVDLIPRIYDTERVVRILGEDGASEVATLNIETPDGRRINDLSLGRYDVTVKTGPSFSTKREESAQAMLEFMRVFPQAAPLLGDMLADAMDWPGSRVIAARLKTMLPPGMAERADAEAKGEEIPAEVMQMMQQPSPEQMKMQADLQAQQAELAMKQQQMEADLMVEQAKLDLERQRLELERAKAEAQFAIKVSETQAKQAPAVGIMLGADTERAVAEAQVGSSMAMQDMAANLSAAMSAVAEAAQQMSATAQQVGIMGDQVAKAASLMAAPKRVVRDSQGRAVGVEPAPVN</sequence>
<proteinExistence type="predicted"/>
<evidence type="ECO:0000256" key="1">
    <source>
        <dbReference type="SAM" id="Coils"/>
    </source>
</evidence>
<accession>A0A6J5M5D1</accession>
<name>A0A6J5M5D1_9CAUD</name>
<organism evidence="2">
    <name type="scientific">uncultured Caudovirales phage</name>
    <dbReference type="NCBI Taxonomy" id="2100421"/>
    <lineage>
        <taxon>Viruses</taxon>
        <taxon>Duplodnaviria</taxon>
        <taxon>Heunggongvirae</taxon>
        <taxon>Uroviricota</taxon>
        <taxon>Caudoviricetes</taxon>
        <taxon>Peduoviridae</taxon>
        <taxon>Maltschvirus</taxon>
        <taxon>Maltschvirus maltsch</taxon>
    </lineage>
</organism>
<feature type="coiled-coil region" evidence="1">
    <location>
        <begin position="596"/>
        <end position="648"/>
    </location>
</feature>
<reference evidence="2" key="1">
    <citation type="submission" date="2020-04" db="EMBL/GenBank/DDBJ databases">
        <authorList>
            <person name="Chiriac C."/>
            <person name="Salcher M."/>
            <person name="Ghai R."/>
            <person name="Kavagutti S V."/>
        </authorList>
    </citation>
    <scope>NUCLEOTIDE SEQUENCE</scope>
</reference>
<evidence type="ECO:0000313" key="2">
    <source>
        <dbReference type="EMBL" id="CAB4141948.1"/>
    </source>
</evidence>
<gene>
    <name evidence="2" type="ORF">UFOVP421_39</name>
</gene>
<keyword evidence="1" id="KW-0175">Coiled coil</keyword>
<protein>
    <submittedName>
        <fullName evidence="2">Phage P22-like portal protein</fullName>
    </submittedName>
</protein>